<sequence>MFRIGIIGSDNSHAEIFAKLCNLKDKDTQEYAFPDCRVVGIYGHDKYRTEEVAKNAQIEFIAQDPREFMGKVDAVMVVFRHGDLHKEYALPFIEAGIPTWIDKPFTIKNSDAREILEVAKKHKTLVTGGSTCKYAEDILMAKNIVEGQDEIGKVKTAVISFTTNFENEYGGIYFYGAHLVEMALEIFGYDVKSVTSSKSKDCVTAILKYSDYQVTLNFVEDLMEYNLIIIGEKGTIVRNIDISNVYKLGFERFVNMLRTKKQPYPLENIYSSVKVFNSLVESYKENLSIQVPGN</sequence>
<dbReference type="GO" id="GO:0016491">
    <property type="term" value="F:oxidoreductase activity"/>
    <property type="evidence" value="ECO:0007669"/>
    <property type="project" value="UniProtKB-KW"/>
</dbReference>
<evidence type="ECO:0000313" key="4">
    <source>
        <dbReference type="EMBL" id="SHJ13122.1"/>
    </source>
</evidence>
<dbReference type="RefSeq" id="WP_073006499.1">
    <property type="nucleotide sequence ID" value="NZ_FQZO01000003.1"/>
</dbReference>
<feature type="domain" description="Gfo/Idh/MocA-like oxidoreductase N-terminal" evidence="3">
    <location>
        <begin position="2"/>
        <end position="127"/>
    </location>
</feature>
<gene>
    <name evidence="4" type="ORF">SAMN05444401_2234</name>
</gene>
<dbReference type="Pfam" id="PF01408">
    <property type="entry name" value="GFO_IDH_MocA"/>
    <property type="match status" value="1"/>
</dbReference>
<comment type="similarity">
    <text evidence="1">Belongs to the Gfo/Idh/MocA family.</text>
</comment>
<organism evidence="4 5">
    <name type="scientific">Clostridium amylolyticum</name>
    <dbReference type="NCBI Taxonomy" id="1121298"/>
    <lineage>
        <taxon>Bacteria</taxon>
        <taxon>Bacillati</taxon>
        <taxon>Bacillota</taxon>
        <taxon>Clostridia</taxon>
        <taxon>Eubacteriales</taxon>
        <taxon>Clostridiaceae</taxon>
        <taxon>Clostridium</taxon>
    </lineage>
</organism>
<name>A0A1M6GTC1_9CLOT</name>
<reference evidence="4 5" key="1">
    <citation type="submission" date="2016-11" db="EMBL/GenBank/DDBJ databases">
        <authorList>
            <person name="Jaros S."/>
            <person name="Januszkiewicz K."/>
            <person name="Wedrychowicz H."/>
        </authorList>
    </citation>
    <scope>NUCLEOTIDE SEQUENCE [LARGE SCALE GENOMIC DNA]</scope>
    <source>
        <strain evidence="4 5">DSM 21864</strain>
    </source>
</reference>
<evidence type="ECO:0000256" key="1">
    <source>
        <dbReference type="ARBA" id="ARBA00010928"/>
    </source>
</evidence>
<dbReference type="InterPro" id="IPR051317">
    <property type="entry name" value="Gfo/Idh/MocA_oxidoreduct"/>
</dbReference>
<evidence type="ECO:0000259" key="3">
    <source>
        <dbReference type="Pfam" id="PF01408"/>
    </source>
</evidence>
<proteinExistence type="inferred from homology"/>
<evidence type="ECO:0000313" key="5">
    <source>
        <dbReference type="Proteomes" id="UP000184080"/>
    </source>
</evidence>
<dbReference type="InterPro" id="IPR000683">
    <property type="entry name" value="Gfo/Idh/MocA-like_OxRdtase_N"/>
</dbReference>
<dbReference type="Gene3D" id="3.30.360.10">
    <property type="entry name" value="Dihydrodipicolinate Reductase, domain 2"/>
    <property type="match status" value="1"/>
</dbReference>
<evidence type="ECO:0000256" key="2">
    <source>
        <dbReference type="ARBA" id="ARBA00023002"/>
    </source>
</evidence>
<dbReference type="PANTHER" id="PTHR43708:SF5">
    <property type="entry name" value="CONSERVED EXPRESSED OXIDOREDUCTASE (EUROFUNG)-RELATED"/>
    <property type="match status" value="1"/>
</dbReference>
<dbReference type="SUPFAM" id="SSF51735">
    <property type="entry name" value="NAD(P)-binding Rossmann-fold domains"/>
    <property type="match status" value="1"/>
</dbReference>
<dbReference type="GO" id="GO:0000166">
    <property type="term" value="F:nucleotide binding"/>
    <property type="evidence" value="ECO:0007669"/>
    <property type="project" value="InterPro"/>
</dbReference>
<dbReference type="STRING" id="1121298.SAMN05444401_2234"/>
<dbReference type="SUPFAM" id="SSF55347">
    <property type="entry name" value="Glyceraldehyde-3-phosphate dehydrogenase-like, C-terminal domain"/>
    <property type="match status" value="1"/>
</dbReference>
<dbReference type="Proteomes" id="UP000184080">
    <property type="component" value="Unassembled WGS sequence"/>
</dbReference>
<keyword evidence="5" id="KW-1185">Reference proteome</keyword>
<dbReference type="PANTHER" id="PTHR43708">
    <property type="entry name" value="CONSERVED EXPRESSED OXIDOREDUCTASE (EUROFUNG)"/>
    <property type="match status" value="1"/>
</dbReference>
<dbReference type="OrthoDB" id="128220at2"/>
<dbReference type="Gene3D" id="3.40.50.720">
    <property type="entry name" value="NAD(P)-binding Rossmann-like Domain"/>
    <property type="match status" value="1"/>
</dbReference>
<dbReference type="EMBL" id="FQZO01000003">
    <property type="protein sequence ID" value="SHJ13122.1"/>
    <property type="molecule type" value="Genomic_DNA"/>
</dbReference>
<dbReference type="InterPro" id="IPR036291">
    <property type="entry name" value="NAD(P)-bd_dom_sf"/>
</dbReference>
<protein>
    <submittedName>
        <fullName evidence="4">Predicted dehydrogenase</fullName>
    </submittedName>
</protein>
<accession>A0A1M6GTC1</accession>
<dbReference type="AlphaFoldDB" id="A0A1M6GTC1"/>
<keyword evidence="2" id="KW-0560">Oxidoreductase</keyword>